<evidence type="ECO:0000256" key="1">
    <source>
        <dbReference type="SAM" id="MobiDB-lite"/>
    </source>
</evidence>
<organism evidence="2 3">
    <name type="scientific">Nemorincola caseinilytica</name>
    <dbReference type="NCBI Taxonomy" id="2054315"/>
    <lineage>
        <taxon>Bacteria</taxon>
        <taxon>Pseudomonadati</taxon>
        <taxon>Bacteroidota</taxon>
        <taxon>Chitinophagia</taxon>
        <taxon>Chitinophagales</taxon>
        <taxon>Chitinophagaceae</taxon>
        <taxon>Nemorincola</taxon>
    </lineage>
</organism>
<dbReference type="PANTHER" id="PTHR31535">
    <property type="match status" value="1"/>
</dbReference>
<keyword evidence="3" id="KW-1185">Reference proteome</keyword>
<name>A0ABP8NMS1_9BACT</name>
<feature type="region of interest" description="Disordered" evidence="1">
    <location>
        <begin position="441"/>
        <end position="590"/>
    </location>
</feature>
<gene>
    <name evidence="2" type="ORF">GCM10023093_25940</name>
</gene>
<evidence type="ECO:0000313" key="3">
    <source>
        <dbReference type="Proteomes" id="UP001500067"/>
    </source>
</evidence>
<dbReference type="Proteomes" id="UP001500067">
    <property type="component" value="Unassembled WGS sequence"/>
</dbReference>
<feature type="compositionally biased region" description="Basic and acidic residues" evidence="1">
    <location>
        <begin position="446"/>
        <end position="474"/>
    </location>
</feature>
<feature type="compositionally biased region" description="Gly residues" evidence="1">
    <location>
        <begin position="534"/>
        <end position="543"/>
    </location>
</feature>
<dbReference type="EMBL" id="BAABFA010000019">
    <property type="protein sequence ID" value="GAA4468405.1"/>
    <property type="molecule type" value="Genomic_DNA"/>
</dbReference>
<feature type="compositionally biased region" description="Basic residues" evidence="1">
    <location>
        <begin position="632"/>
        <end position="667"/>
    </location>
</feature>
<reference evidence="3" key="1">
    <citation type="journal article" date="2019" name="Int. J. Syst. Evol. Microbiol.">
        <title>The Global Catalogue of Microorganisms (GCM) 10K type strain sequencing project: providing services to taxonomists for standard genome sequencing and annotation.</title>
        <authorList>
            <consortium name="The Broad Institute Genomics Platform"/>
            <consortium name="The Broad Institute Genome Sequencing Center for Infectious Disease"/>
            <person name="Wu L."/>
            <person name="Ma J."/>
        </authorList>
    </citation>
    <scope>NUCLEOTIDE SEQUENCE [LARGE SCALE GENOMIC DNA]</scope>
    <source>
        <strain evidence="3">JCM 32105</strain>
    </source>
</reference>
<sequence length="673" mass="71572">MEARKARTIKSGTEYDHLFPKANVDTHTVMKNAGVGDTVAFIPKVVHKTLQHTKGIAGVLKGKNDYETCRNIWQFVYGHIAYRKDRDGYEQIRSPARSWHDRKAGVDCDCYTTFISSILTNLSIRHKLRITKYHRDYFQHIYPIAELPGRQVAIDCVTDKFDYEVPYSEKKDYKMDLQYLNGLDGYSDGYMEGTGGMDELGKLFKKKAKGGGSSGGGKKKGGLFKKIGQGIKKAGQGVKKAVKKVNLKKVLNVVNKFNPATVALRNGVLASMKLNIGNVGKRLRWSYITPEQAKAKKMDMGKWNKLVETRKKLEKIFYGAGGKPENLKKAILNGKGNKNHEVHGLDGFGALYNHRTGRFHRPMAMNNRMRHLSPMHPHHPVNRLHRNMPVRNVIGNEMFESENPVGELGELGEPITAATIAAASGVIAAIASTLKKIGDIFGGKGKGSEDFDEEANKEAEKEIPEGKNGEDAKAAESLTDGGSSSDESSGSGGSSKSGSSSGGSGSSGGSSGGGSSSGGGGGGEAESPSSLPSAGGGGGGGGSTAVAPSGGGDEESGVAEAPTKAAAKKSADDSGGGDEPKEGFFEKNKKWIMPVGIGVGVLTVGALIAKSMSAAAAAPAPSRSPSRAMHGVPHHRKKKNHKRSKPAAKKKTVHHKKGGKTVSRGKLKAVMFH</sequence>
<proteinExistence type="predicted"/>
<dbReference type="RefSeq" id="WP_345083898.1">
    <property type="nucleotide sequence ID" value="NZ_BAABFA010000019.1"/>
</dbReference>
<dbReference type="PANTHER" id="PTHR31535:SF3">
    <property type="entry name" value="REGULATORY PROTEIN ZESTE"/>
    <property type="match status" value="1"/>
</dbReference>
<protein>
    <submittedName>
        <fullName evidence="2">Uncharacterized protein</fullName>
    </submittedName>
</protein>
<feature type="compositionally biased region" description="Basic and acidic residues" evidence="1">
    <location>
        <begin position="578"/>
        <end position="589"/>
    </location>
</feature>
<feature type="compositionally biased region" description="Low complexity" evidence="1">
    <location>
        <begin position="618"/>
        <end position="629"/>
    </location>
</feature>
<comment type="caution">
    <text evidence="2">The sequence shown here is derived from an EMBL/GenBank/DDBJ whole genome shotgun (WGS) entry which is preliminary data.</text>
</comment>
<evidence type="ECO:0000313" key="2">
    <source>
        <dbReference type="EMBL" id="GAA4468405.1"/>
    </source>
</evidence>
<accession>A0ABP8NMS1</accession>
<feature type="region of interest" description="Disordered" evidence="1">
    <location>
        <begin position="618"/>
        <end position="673"/>
    </location>
</feature>
<feature type="compositionally biased region" description="Gly residues" evidence="1">
    <location>
        <begin position="490"/>
        <end position="524"/>
    </location>
</feature>